<dbReference type="EMBL" id="CP036316">
    <property type="protein sequence ID" value="QDT66569.1"/>
    <property type="molecule type" value="Genomic_DNA"/>
</dbReference>
<proteinExistence type="predicted"/>
<reference evidence="1 2" key="1">
    <citation type="submission" date="2019-02" db="EMBL/GenBank/DDBJ databases">
        <title>Deep-cultivation of Planctomycetes and their phenomic and genomic characterization uncovers novel biology.</title>
        <authorList>
            <person name="Wiegand S."/>
            <person name="Jogler M."/>
            <person name="Boedeker C."/>
            <person name="Pinto D."/>
            <person name="Vollmers J."/>
            <person name="Rivas-Marin E."/>
            <person name="Kohn T."/>
            <person name="Peeters S.H."/>
            <person name="Heuer A."/>
            <person name="Rast P."/>
            <person name="Oberbeckmann S."/>
            <person name="Bunk B."/>
            <person name="Jeske O."/>
            <person name="Meyerdierks A."/>
            <person name="Storesund J.E."/>
            <person name="Kallscheuer N."/>
            <person name="Luecker S."/>
            <person name="Lage O.M."/>
            <person name="Pohl T."/>
            <person name="Merkel B.J."/>
            <person name="Hornburger P."/>
            <person name="Mueller R.-W."/>
            <person name="Bruemmer F."/>
            <person name="Labrenz M."/>
            <person name="Spormann A.M."/>
            <person name="Op den Camp H."/>
            <person name="Overmann J."/>
            <person name="Amann R."/>
            <person name="Jetten M.S.M."/>
            <person name="Mascher T."/>
            <person name="Medema M.H."/>
            <person name="Devos D.P."/>
            <person name="Kaster A.-K."/>
            <person name="Ovreas L."/>
            <person name="Rohde M."/>
            <person name="Galperin M.Y."/>
            <person name="Jogler C."/>
        </authorList>
    </citation>
    <scope>NUCLEOTIDE SEQUENCE [LARGE SCALE GENOMIC DNA]</scope>
    <source>
        <strain evidence="1 2">V22</strain>
    </source>
</reference>
<dbReference type="KEGG" id="chya:V22_38390"/>
<keyword evidence="2" id="KW-1185">Reference proteome</keyword>
<evidence type="ECO:0000313" key="2">
    <source>
        <dbReference type="Proteomes" id="UP000319976"/>
    </source>
</evidence>
<protein>
    <submittedName>
        <fullName evidence="1">Uncharacterized protein</fullName>
    </submittedName>
</protein>
<dbReference type="AlphaFoldDB" id="A0A517TDX2"/>
<gene>
    <name evidence="1" type="ORF">V22_38390</name>
</gene>
<evidence type="ECO:0000313" key="1">
    <source>
        <dbReference type="EMBL" id="QDT66569.1"/>
    </source>
</evidence>
<dbReference type="Proteomes" id="UP000319976">
    <property type="component" value="Chromosome"/>
</dbReference>
<accession>A0A517TDX2</accession>
<name>A0A517TDX2_9PLAN</name>
<sequence length="135" mass="14919">MNQKGETAAATGRERVDYLGLPQYFSPPRFRSGLLFGENLRAPPLIRRAGRVSVPLVRWRVQTAAATEMERTGRGVMLISIGPLDVSRGCCLVARVPLVTDGYREPQRSNGQLTLAARRDNDVSGQEASYIFARD</sequence>
<organism evidence="1 2">
    <name type="scientific">Calycomorphotria hydatis</name>
    <dbReference type="NCBI Taxonomy" id="2528027"/>
    <lineage>
        <taxon>Bacteria</taxon>
        <taxon>Pseudomonadati</taxon>
        <taxon>Planctomycetota</taxon>
        <taxon>Planctomycetia</taxon>
        <taxon>Planctomycetales</taxon>
        <taxon>Planctomycetaceae</taxon>
        <taxon>Calycomorphotria</taxon>
    </lineage>
</organism>